<dbReference type="SUPFAM" id="SSF46689">
    <property type="entry name" value="Homeodomain-like"/>
    <property type="match status" value="2"/>
</dbReference>
<dbReference type="InterPro" id="IPR009057">
    <property type="entry name" value="Homeodomain-like_sf"/>
</dbReference>
<dbReference type="PRINTS" id="PR00032">
    <property type="entry name" value="HTHARAC"/>
</dbReference>
<dbReference type="Pfam" id="PF12833">
    <property type="entry name" value="HTH_18"/>
    <property type="match status" value="1"/>
</dbReference>
<keyword evidence="3" id="KW-0804">Transcription</keyword>
<dbReference type="Gene3D" id="1.10.10.60">
    <property type="entry name" value="Homeodomain-like"/>
    <property type="match status" value="2"/>
</dbReference>
<feature type="domain" description="HTH araC/xylS-type" evidence="4">
    <location>
        <begin position="301"/>
        <end position="399"/>
    </location>
</feature>
<organism evidence="5 6">
    <name type="scientific">Aquibacillus halophilus</name>
    <dbReference type="NCBI Taxonomy" id="930132"/>
    <lineage>
        <taxon>Bacteria</taxon>
        <taxon>Bacillati</taxon>
        <taxon>Bacillota</taxon>
        <taxon>Bacilli</taxon>
        <taxon>Bacillales</taxon>
        <taxon>Bacillaceae</taxon>
        <taxon>Aquibacillus</taxon>
    </lineage>
</organism>
<evidence type="ECO:0000259" key="4">
    <source>
        <dbReference type="PROSITE" id="PS01124"/>
    </source>
</evidence>
<evidence type="ECO:0000313" key="6">
    <source>
        <dbReference type="Proteomes" id="UP000799092"/>
    </source>
</evidence>
<dbReference type="InterPro" id="IPR018062">
    <property type="entry name" value="HTH_AraC-typ_CS"/>
</dbReference>
<dbReference type="SMART" id="SM00342">
    <property type="entry name" value="HTH_ARAC"/>
    <property type="match status" value="1"/>
</dbReference>
<sequence length="400" mass="46631">MEQSNIVSGALKLHHITNLNTYIIKNEDDFVFHNEKESIPEFMPGANEKDILYFYQQISFLDKQLYAYTNEWGLHYLACTFNDYEKYFVIIGPYMELTPDLYQLSRKYNLSNNQSNELRRFCNQIQVLNPDKINSISSILQAFEQIIEVDNKPIRIETVKEGETAQDNRTSPSLVEDGELIKIRYKVEADFIHAVEQGNKSKALNTLYAHEAIFSFSERLPNQPLRRLKNISIVLGTLLRSAAGRRNVPTILIHRTSEKYAHQIENANQVSKLQSIQDAMIEEYSDLIISNSLNKYSKLTQKVIEYLMIFYDKKIDKNELAELCFTHPSHLSRKFKQETSMTITAYQQMLRIEEAKYLLKNENVSVEEIAWLIGYEDSSYFARVFKKETGCTPSQYIENN</sequence>
<evidence type="ECO:0000256" key="1">
    <source>
        <dbReference type="ARBA" id="ARBA00023015"/>
    </source>
</evidence>
<dbReference type="PROSITE" id="PS01124">
    <property type="entry name" value="HTH_ARAC_FAMILY_2"/>
    <property type="match status" value="1"/>
</dbReference>
<dbReference type="InterPro" id="IPR020449">
    <property type="entry name" value="Tscrpt_reg_AraC-type_HTH"/>
</dbReference>
<keyword evidence="1" id="KW-0805">Transcription regulation</keyword>
<evidence type="ECO:0000256" key="2">
    <source>
        <dbReference type="ARBA" id="ARBA00023125"/>
    </source>
</evidence>
<dbReference type="RefSeq" id="WP_153736867.1">
    <property type="nucleotide sequence ID" value="NZ_WJNG01000008.1"/>
</dbReference>
<proteinExistence type="predicted"/>
<dbReference type="GO" id="GO:0003700">
    <property type="term" value="F:DNA-binding transcription factor activity"/>
    <property type="evidence" value="ECO:0007669"/>
    <property type="project" value="InterPro"/>
</dbReference>
<dbReference type="GO" id="GO:0043565">
    <property type="term" value="F:sequence-specific DNA binding"/>
    <property type="evidence" value="ECO:0007669"/>
    <property type="project" value="InterPro"/>
</dbReference>
<dbReference type="AlphaFoldDB" id="A0A6A8DDB1"/>
<dbReference type="InterPro" id="IPR018060">
    <property type="entry name" value="HTH_AraC"/>
</dbReference>
<name>A0A6A8DDB1_9BACI</name>
<evidence type="ECO:0000256" key="3">
    <source>
        <dbReference type="ARBA" id="ARBA00023163"/>
    </source>
</evidence>
<protein>
    <submittedName>
        <fullName evidence="5">AraC family transcriptional regulator</fullName>
    </submittedName>
</protein>
<dbReference type="PANTHER" id="PTHR43280:SF28">
    <property type="entry name" value="HTH-TYPE TRANSCRIPTIONAL ACTIVATOR RHAS"/>
    <property type="match status" value="1"/>
</dbReference>
<dbReference type="Proteomes" id="UP000799092">
    <property type="component" value="Unassembled WGS sequence"/>
</dbReference>
<dbReference type="OrthoDB" id="247151at2"/>
<dbReference type="PANTHER" id="PTHR43280">
    <property type="entry name" value="ARAC-FAMILY TRANSCRIPTIONAL REGULATOR"/>
    <property type="match status" value="1"/>
</dbReference>
<evidence type="ECO:0000313" key="5">
    <source>
        <dbReference type="EMBL" id="MRH43230.1"/>
    </source>
</evidence>
<gene>
    <name evidence="5" type="ORF">GH741_11120</name>
</gene>
<keyword evidence="6" id="KW-1185">Reference proteome</keyword>
<comment type="caution">
    <text evidence="5">The sequence shown here is derived from an EMBL/GenBank/DDBJ whole genome shotgun (WGS) entry which is preliminary data.</text>
</comment>
<accession>A0A6A8DDB1</accession>
<dbReference type="EMBL" id="WJNG01000008">
    <property type="protein sequence ID" value="MRH43230.1"/>
    <property type="molecule type" value="Genomic_DNA"/>
</dbReference>
<keyword evidence="2" id="KW-0238">DNA-binding</keyword>
<reference evidence="5" key="1">
    <citation type="submission" date="2019-11" db="EMBL/GenBank/DDBJ databases">
        <authorList>
            <person name="Li J."/>
        </authorList>
    </citation>
    <scope>NUCLEOTIDE SEQUENCE</scope>
    <source>
        <strain evidence="5">B6B</strain>
    </source>
</reference>
<dbReference type="PROSITE" id="PS00041">
    <property type="entry name" value="HTH_ARAC_FAMILY_1"/>
    <property type="match status" value="1"/>
</dbReference>